<proteinExistence type="predicted"/>
<organism evidence="1 2">
    <name type="scientific">Pseudomonas putida</name>
    <name type="common">Arthrobacter siderocapsulatus</name>
    <dbReference type="NCBI Taxonomy" id="303"/>
    <lineage>
        <taxon>Bacteria</taxon>
        <taxon>Pseudomonadati</taxon>
        <taxon>Pseudomonadota</taxon>
        <taxon>Gammaproteobacteria</taxon>
        <taxon>Pseudomonadales</taxon>
        <taxon>Pseudomonadaceae</taxon>
        <taxon>Pseudomonas</taxon>
    </lineage>
</organism>
<gene>
    <name evidence="1" type="ORF">PPTS312_00010</name>
</gene>
<evidence type="ECO:0000313" key="2">
    <source>
        <dbReference type="Proteomes" id="UP000464661"/>
    </source>
</evidence>
<name>A0A7U6LXF4_PSEPU</name>
<accession>A0A7U6LXF4</accession>
<sequence>MLRKLSLAIAVSCCIQRSGLGSGRAPTVKTDLVSVYPGSSDNNDDLAAARADYGARREVVHRPAPGCCPTYRLAPR</sequence>
<dbReference type="AlphaFoldDB" id="A0A7U6LXF4"/>
<evidence type="ECO:0000313" key="1">
    <source>
        <dbReference type="EMBL" id="BBU42086.1"/>
    </source>
</evidence>
<reference evidence="1 2" key="1">
    <citation type="submission" date="2020-01" db="EMBL/GenBank/DDBJ databases">
        <title>Complete Genome Sequence of Pseudomonas putida Strain TS312, Harboring the HdtS type N-acyl-homoserine Lactone Synthase, Isolated from a Paper Mill.</title>
        <authorList>
            <person name="Hosoe A."/>
            <person name="Suenaga T."/>
            <person name="Sugi T."/>
            <person name="Izumi T."/>
            <person name="Nagai N."/>
            <person name="Terada A."/>
        </authorList>
    </citation>
    <scope>NUCLEOTIDE SEQUENCE [LARGE SCALE GENOMIC DNA]</scope>
    <source>
        <strain evidence="1 2">TS312</strain>
    </source>
</reference>
<protein>
    <submittedName>
        <fullName evidence="1">Uncharacterized protein</fullName>
    </submittedName>
</protein>
<dbReference type="EMBL" id="AP022324">
    <property type="protein sequence ID" value="BBU42086.1"/>
    <property type="molecule type" value="Genomic_DNA"/>
</dbReference>
<dbReference type="RefSeq" id="WP_232062840.1">
    <property type="nucleotide sequence ID" value="NZ_AP022324.1"/>
</dbReference>
<dbReference type="Proteomes" id="UP000464661">
    <property type="component" value="Chromosome"/>
</dbReference>